<dbReference type="Pfam" id="PF16822">
    <property type="entry name" value="ALGX"/>
    <property type="match status" value="1"/>
</dbReference>
<keyword evidence="4" id="KW-0732">Signal</keyword>
<evidence type="ECO:0000256" key="3">
    <source>
        <dbReference type="ARBA" id="ARBA00022679"/>
    </source>
</evidence>
<evidence type="ECO:0000256" key="6">
    <source>
        <dbReference type="ARBA" id="ARBA00022841"/>
    </source>
</evidence>
<keyword evidence="6" id="KW-0016">Alginate biosynthesis</keyword>
<dbReference type="GO" id="GO:0042597">
    <property type="term" value="C:periplasmic space"/>
    <property type="evidence" value="ECO:0007669"/>
    <property type="project" value="UniProtKB-SubCell"/>
</dbReference>
<dbReference type="PROSITE" id="PS50112">
    <property type="entry name" value="PAS"/>
    <property type="match status" value="1"/>
</dbReference>
<gene>
    <name evidence="11" type="ORF">Nkreftii_001431</name>
</gene>
<keyword evidence="7" id="KW-0175">Coiled coil</keyword>
<sequence>MKQASNQRTKKIVIGLTVVLFILGYMLVAKAGISDARQLFGFLIASYLVVWGGYALVTAIPREEIRNQFVLTTFSLGMALAMLELPVALKLINYRTIFAITDGFDWEHPAYLPDLELLYKPKPHQTLKMQVHRGNIGEVLCLPPHPEEPFDLIYDKNGFRNEEDLTSADIAVIGDSYVESQMMPGSLLATTRLAELTKLTVANLGQSGYGPQQELVVLKRHGLSLRPKTVVWVFYEGNDLLDARAYANQVASLKATWGRVDSFWYRSFTKNSLAWMTRSLRTCVPNQNEKPQAARTTVLDSEGNKHKLYVKGRSVSITLTKQELDDLQKTVSVLEEAHRLVQEEGARLMVVFAPVAYRVYHEITDFEGVGGGATRWDVNDLPDRLRGIVAEISSDIDYLDLTPALRSAARNNTMVFLDDDTHWTAEGHRVVAEALAEALTARKKSYAKLPMHERSKKPTVRVEDVLLVRNLDGTIRYWSKGAQKLYGWEPHEVLGEVSHQLLKTVFPIPIEVIEEELRVKGHWEGRLVHERRDGSKVAVASQWDLQQNPKSPDQSITIVEVSSQTDS</sequence>
<dbReference type="Proteomes" id="UP000593737">
    <property type="component" value="Chromosome"/>
</dbReference>
<feature type="domain" description="PAS" evidence="10">
    <location>
        <begin position="462"/>
        <end position="518"/>
    </location>
</feature>
<evidence type="ECO:0000256" key="7">
    <source>
        <dbReference type="SAM" id="Coils"/>
    </source>
</evidence>
<keyword evidence="3" id="KW-0808">Transferase</keyword>
<dbReference type="InterPro" id="IPR036514">
    <property type="entry name" value="SGNH_hydro_sf"/>
</dbReference>
<protein>
    <recommendedName>
        <fullName evidence="10">PAS domain-containing protein</fullName>
    </recommendedName>
</protein>
<keyword evidence="9" id="KW-0812">Transmembrane</keyword>
<comment type="subcellular location">
    <subcellularLocation>
        <location evidence="1">Periplasm</location>
    </subcellularLocation>
</comment>
<evidence type="ECO:0000256" key="5">
    <source>
        <dbReference type="ARBA" id="ARBA00022764"/>
    </source>
</evidence>
<reference evidence="11 12" key="1">
    <citation type="journal article" date="2020" name="ISME J.">
        <title>Enrichment and physiological characterization of a novel comammox Nitrospira indicates ammonium inhibition of complete nitrification.</title>
        <authorList>
            <person name="Sakoula D."/>
            <person name="Koch H."/>
            <person name="Frank J."/>
            <person name="Jetten M.S.M."/>
            <person name="van Kessel M.A.H.J."/>
            <person name="Lucker S."/>
        </authorList>
    </citation>
    <scope>NUCLEOTIDE SEQUENCE [LARGE SCALE GENOMIC DNA]</scope>
    <source>
        <strain evidence="11">Comreactor17</strain>
    </source>
</reference>
<feature type="transmembrane region" description="Helical" evidence="9">
    <location>
        <begin position="39"/>
        <end position="57"/>
    </location>
</feature>
<feature type="coiled-coil region" evidence="7">
    <location>
        <begin position="317"/>
        <end position="344"/>
    </location>
</feature>
<dbReference type="GO" id="GO:0042121">
    <property type="term" value="P:alginic acid biosynthetic process"/>
    <property type="evidence" value="ECO:0007669"/>
    <property type="project" value="UniProtKB-UniPathway"/>
</dbReference>
<dbReference type="InterPro" id="IPR035965">
    <property type="entry name" value="PAS-like_dom_sf"/>
</dbReference>
<keyword evidence="9" id="KW-1133">Transmembrane helix</keyword>
<comment type="pathway">
    <text evidence="2">Glycan biosynthesis; alginate biosynthesis.</text>
</comment>
<keyword evidence="5" id="KW-0574">Periplasm</keyword>
<dbReference type="Gene3D" id="3.40.50.1110">
    <property type="entry name" value="SGNH hydrolase"/>
    <property type="match status" value="1"/>
</dbReference>
<dbReference type="InterPro" id="IPR000014">
    <property type="entry name" value="PAS"/>
</dbReference>
<evidence type="ECO:0000313" key="11">
    <source>
        <dbReference type="EMBL" id="QPD03657.1"/>
    </source>
</evidence>
<evidence type="ECO:0000256" key="4">
    <source>
        <dbReference type="ARBA" id="ARBA00022729"/>
    </source>
</evidence>
<evidence type="ECO:0000256" key="1">
    <source>
        <dbReference type="ARBA" id="ARBA00004418"/>
    </source>
</evidence>
<organism evidence="11 12">
    <name type="scientific">Candidatus Nitrospira kreftii</name>
    <dbReference type="NCBI Taxonomy" id="2652173"/>
    <lineage>
        <taxon>Bacteria</taxon>
        <taxon>Pseudomonadati</taxon>
        <taxon>Nitrospirota</taxon>
        <taxon>Nitrospiria</taxon>
        <taxon>Nitrospirales</taxon>
        <taxon>Nitrospiraceae</taxon>
        <taxon>Nitrospira</taxon>
    </lineage>
</organism>
<name>A0A7S8FD50_9BACT</name>
<feature type="region of interest" description="Disordered" evidence="8">
    <location>
        <begin position="547"/>
        <end position="567"/>
    </location>
</feature>
<keyword evidence="9" id="KW-0472">Membrane</keyword>
<accession>A0A7S8FD50</accession>
<feature type="transmembrane region" description="Helical" evidence="9">
    <location>
        <begin position="12"/>
        <end position="33"/>
    </location>
</feature>
<dbReference type="UniPathway" id="UPA00286"/>
<evidence type="ECO:0000256" key="2">
    <source>
        <dbReference type="ARBA" id="ARBA00005182"/>
    </source>
</evidence>
<proteinExistence type="predicted"/>
<dbReference type="SUPFAM" id="SSF55785">
    <property type="entry name" value="PYP-like sensor domain (PAS domain)"/>
    <property type="match status" value="1"/>
</dbReference>
<evidence type="ECO:0000256" key="9">
    <source>
        <dbReference type="SAM" id="Phobius"/>
    </source>
</evidence>
<dbReference type="EMBL" id="CP047423">
    <property type="protein sequence ID" value="QPD03657.1"/>
    <property type="molecule type" value="Genomic_DNA"/>
</dbReference>
<dbReference type="AlphaFoldDB" id="A0A7S8FD50"/>
<evidence type="ECO:0000256" key="8">
    <source>
        <dbReference type="SAM" id="MobiDB-lite"/>
    </source>
</evidence>
<dbReference type="CDD" id="cd00130">
    <property type="entry name" value="PAS"/>
    <property type="match status" value="1"/>
</dbReference>
<dbReference type="InterPro" id="IPR031811">
    <property type="entry name" value="ALGX/ALGJ_SGNH-like"/>
</dbReference>
<feature type="transmembrane region" description="Helical" evidence="9">
    <location>
        <begin position="69"/>
        <end position="89"/>
    </location>
</feature>
<dbReference type="NCBIfam" id="TIGR00229">
    <property type="entry name" value="sensory_box"/>
    <property type="match status" value="1"/>
</dbReference>
<dbReference type="GO" id="GO:0016740">
    <property type="term" value="F:transferase activity"/>
    <property type="evidence" value="ECO:0007669"/>
    <property type="project" value="UniProtKB-KW"/>
</dbReference>
<evidence type="ECO:0000259" key="10">
    <source>
        <dbReference type="PROSITE" id="PS50112"/>
    </source>
</evidence>
<dbReference type="Gene3D" id="3.30.450.20">
    <property type="entry name" value="PAS domain"/>
    <property type="match status" value="1"/>
</dbReference>
<dbReference type="SUPFAM" id="SSF52266">
    <property type="entry name" value="SGNH hydrolase"/>
    <property type="match status" value="1"/>
</dbReference>
<dbReference type="GO" id="GO:0016788">
    <property type="term" value="F:hydrolase activity, acting on ester bonds"/>
    <property type="evidence" value="ECO:0007669"/>
    <property type="project" value="UniProtKB-ARBA"/>
</dbReference>
<dbReference type="KEGG" id="nkf:Nkreftii_001431"/>
<evidence type="ECO:0000313" key="12">
    <source>
        <dbReference type="Proteomes" id="UP000593737"/>
    </source>
</evidence>